<name>A0ABV9VKV7_9ACTN</name>
<reference evidence="7" key="1">
    <citation type="journal article" date="2019" name="Int. J. Syst. Evol. Microbiol.">
        <title>The Global Catalogue of Microorganisms (GCM) 10K type strain sequencing project: providing services to taxonomists for standard genome sequencing and annotation.</title>
        <authorList>
            <consortium name="The Broad Institute Genomics Platform"/>
            <consortium name="The Broad Institute Genome Sequencing Center for Infectious Disease"/>
            <person name="Wu L."/>
            <person name="Ma J."/>
        </authorList>
    </citation>
    <scope>NUCLEOTIDE SEQUENCE [LARGE SCALE GENOMIC DNA]</scope>
    <source>
        <strain evidence="7">CGMCC 4.7152</strain>
    </source>
</reference>
<comment type="caution">
    <text evidence="6">The sequence shown here is derived from an EMBL/GenBank/DDBJ whole genome shotgun (WGS) entry which is preliminary data.</text>
</comment>
<keyword evidence="3" id="KW-0186">Copper</keyword>
<dbReference type="PANTHER" id="PTHR11709:SF394">
    <property type="entry name" value="FI03373P-RELATED"/>
    <property type="match status" value="1"/>
</dbReference>
<dbReference type="Proteomes" id="UP001595912">
    <property type="component" value="Unassembled WGS sequence"/>
</dbReference>
<dbReference type="InterPro" id="IPR011707">
    <property type="entry name" value="Cu-oxidase-like_N"/>
</dbReference>
<dbReference type="PANTHER" id="PTHR11709">
    <property type="entry name" value="MULTI-COPPER OXIDASE"/>
    <property type="match status" value="1"/>
</dbReference>
<proteinExistence type="predicted"/>
<evidence type="ECO:0000256" key="3">
    <source>
        <dbReference type="ARBA" id="ARBA00023008"/>
    </source>
</evidence>
<dbReference type="RefSeq" id="WP_380112554.1">
    <property type="nucleotide sequence ID" value="NZ_JBHSIU010000003.1"/>
</dbReference>
<dbReference type="Pfam" id="PF07732">
    <property type="entry name" value="Cu-oxidase_3"/>
    <property type="match status" value="1"/>
</dbReference>
<evidence type="ECO:0000256" key="1">
    <source>
        <dbReference type="ARBA" id="ARBA00022723"/>
    </source>
</evidence>
<sequence length="670" mass="69946">MMQRTGRLAVVVLLAAGSAVLVPGRADALPTGAPRIGMVCNPGTVSGTTHTFNLVAKTGYIDTPDGNSVFMWSYANADAPDNGRFQSPGPVLCATQGETVVVHLTNNLAESTSIVFPGQDAQVTAAGGAAGLLTTEAAAATGTVTYTFTAGNPGTYLYESGSDIGKQLEMGLYGALIVRPATGANYAYGATTQFDASREYLLLLSEIDPDLHHAVETGGTYDVNSRRDRYFAVNGREFPDTIQDNGSALLPNQPYGSLVRIQPNSGTNPQPALVRMINAGALNHPFHPHGNHTTQIAQDGRPLLSPGGGAASTEHFGETIASGQTQDFLLRWDDTDNWNPTTKPLPVPPPNYRNVFFKDSNTWYGGSPYLGYKGTLPTGVVSQNICGEWYFPWHSHALNEFANFDAGFGGMATLLRVDPPGGCFASSTSTNIVGGVLKGGAAGDLGIDDTKYFMVNPRTTTQTTSSTAGQTTIAVASAAGFPTSGPYYVRIDNEVLQVTGGQGTTTWTVTRGQLGTAAAPHASGATLTALATDWYAGFTGLPIGAQNLKVTYKGENCGTTTATTCTAISSNLPQQTVKICDWTIAGAAGCSTATSSGWVTLPPPPLQPQSVGSTDVSSTWTLPGSANAYVGTGANSGQVRVLVHTQRWTGPDPGTFSTWGNLMALVYDAP</sequence>
<keyword evidence="7" id="KW-1185">Reference proteome</keyword>
<evidence type="ECO:0000313" key="7">
    <source>
        <dbReference type="Proteomes" id="UP001595912"/>
    </source>
</evidence>
<feature type="signal peptide" evidence="4">
    <location>
        <begin position="1"/>
        <end position="28"/>
    </location>
</feature>
<keyword evidence="2" id="KW-0560">Oxidoreductase</keyword>
<dbReference type="InterPro" id="IPR045087">
    <property type="entry name" value="Cu-oxidase_fam"/>
</dbReference>
<evidence type="ECO:0000259" key="5">
    <source>
        <dbReference type="Pfam" id="PF07732"/>
    </source>
</evidence>
<evidence type="ECO:0000256" key="4">
    <source>
        <dbReference type="SAM" id="SignalP"/>
    </source>
</evidence>
<protein>
    <submittedName>
        <fullName evidence="6">Multicopper oxidase domain-containing protein</fullName>
    </submittedName>
</protein>
<accession>A0ABV9VKV7</accession>
<evidence type="ECO:0000256" key="2">
    <source>
        <dbReference type="ARBA" id="ARBA00023002"/>
    </source>
</evidence>
<dbReference type="EMBL" id="JBHSIU010000003">
    <property type="protein sequence ID" value="MFC4996354.1"/>
    <property type="molecule type" value="Genomic_DNA"/>
</dbReference>
<dbReference type="SUPFAM" id="SSF49503">
    <property type="entry name" value="Cupredoxins"/>
    <property type="match status" value="2"/>
</dbReference>
<evidence type="ECO:0000313" key="6">
    <source>
        <dbReference type="EMBL" id="MFC4996354.1"/>
    </source>
</evidence>
<keyword evidence="4" id="KW-0732">Signal</keyword>
<feature type="chain" id="PRO_5046399350" evidence="4">
    <location>
        <begin position="29"/>
        <end position="670"/>
    </location>
</feature>
<gene>
    <name evidence="6" type="ORF">ACFPIJ_00755</name>
</gene>
<keyword evidence="1" id="KW-0479">Metal-binding</keyword>
<organism evidence="6 7">
    <name type="scientific">Dactylosporangium cerinum</name>
    <dbReference type="NCBI Taxonomy" id="1434730"/>
    <lineage>
        <taxon>Bacteria</taxon>
        <taxon>Bacillati</taxon>
        <taxon>Actinomycetota</taxon>
        <taxon>Actinomycetes</taxon>
        <taxon>Micromonosporales</taxon>
        <taxon>Micromonosporaceae</taxon>
        <taxon>Dactylosporangium</taxon>
    </lineage>
</organism>
<feature type="domain" description="Plastocyanin-like" evidence="5">
    <location>
        <begin position="86"/>
        <end position="181"/>
    </location>
</feature>
<dbReference type="Gene3D" id="2.60.40.420">
    <property type="entry name" value="Cupredoxins - blue copper proteins"/>
    <property type="match status" value="1"/>
</dbReference>
<dbReference type="InterPro" id="IPR008972">
    <property type="entry name" value="Cupredoxin"/>
</dbReference>